<feature type="transmembrane region" description="Helical" evidence="5">
    <location>
        <begin position="221"/>
        <end position="246"/>
    </location>
</feature>
<accession>A0A5J4KGE9</accession>
<feature type="transmembrane region" description="Helical" evidence="5">
    <location>
        <begin position="301"/>
        <end position="322"/>
    </location>
</feature>
<keyword evidence="4 5" id="KW-0472">Membrane</keyword>
<evidence type="ECO:0000256" key="4">
    <source>
        <dbReference type="ARBA" id="ARBA00023136"/>
    </source>
</evidence>
<dbReference type="PANTHER" id="PTHR42718">
    <property type="entry name" value="MAJOR FACILITATOR SUPERFAMILY MULTIDRUG TRANSPORTER MFSC"/>
    <property type="match status" value="1"/>
</dbReference>
<name>A0A5J4KGE9_9CHLR</name>
<feature type="transmembrane region" description="Helical" evidence="5">
    <location>
        <begin position="180"/>
        <end position="200"/>
    </location>
</feature>
<keyword evidence="2 5" id="KW-0812">Transmembrane</keyword>
<dbReference type="AlphaFoldDB" id="A0A5J4KGE9"/>
<dbReference type="InterPro" id="IPR011701">
    <property type="entry name" value="MFS"/>
</dbReference>
<keyword evidence="3 5" id="KW-1133">Transmembrane helix</keyword>
<comment type="subcellular location">
    <subcellularLocation>
        <location evidence="1">Membrane</location>
        <topology evidence="1">Multi-pass membrane protein</topology>
    </subcellularLocation>
</comment>
<proteinExistence type="predicted"/>
<evidence type="ECO:0000256" key="5">
    <source>
        <dbReference type="SAM" id="Phobius"/>
    </source>
</evidence>
<evidence type="ECO:0000256" key="3">
    <source>
        <dbReference type="ARBA" id="ARBA00022989"/>
    </source>
</evidence>
<dbReference type="EMBL" id="BKZW01000001">
    <property type="protein sequence ID" value="GER88688.1"/>
    <property type="molecule type" value="Genomic_DNA"/>
</dbReference>
<evidence type="ECO:0008006" key="8">
    <source>
        <dbReference type="Google" id="ProtNLM"/>
    </source>
</evidence>
<dbReference type="GO" id="GO:0022857">
    <property type="term" value="F:transmembrane transporter activity"/>
    <property type="evidence" value="ECO:0007669"/>
    <property type="project" value="InterPro"/>
</dbReference>
<feature type="transmembrane region" description="Helical" evidence="5">
    <location>
        <begin position="89"/>
        <end position="109"/>
    </location>
</feature>
<evidence type="ECO:0000256" key="2">
    <source>
        <dbReference type="ARBA" id="ARBA00022692"/>
    </source>
</evidence>
<feature type="transmembrane region" description="Helical" evidence="5">
    <location>
        <begin position="152"/>
        <end position="174"/>
    </location>
</feature>
<comment type="caution">
    <text evidence="6">The sequence shown here is derived from an EMBL/GenBank/DDBJ whole genome shotgun (WGS) entry which is preliminary data.</text>
</comment>
<dbReference type="Pfam" id="PF07690">
    <property type="entry name" value="MFS_1"/>
    <property type="match status" value="1"/>
</dbReference>
<feature type="transmembrane region" description="Helical" evidence="5">
    <location>
        <begin position="45"/>
        <end position="68"/>
    </location>
</feature>
<organism evidence="6 7">
    <name type="scientific">Dictyobacter vulcani</name>
    <dbReference type="NCBI Taxonomy" id="2607529"/>
    <lineage>
        <taxon>Bacteria</taxon>
        <taxon>Bacillati</taxon>
        <taxon>Chloroflexota</taxon>
        <taxon>Ktedonobacteria</taxon>
        <taxon>Ktedonobacterales</taxon>
        <taxon>Dictyobacteraceae</taxon>
        <taxon>Dictyobacter</taxon>
    </lineage>
</organism>
<evidence type="ECO:0000313" key="6">
    <source>
        <dbReference type="EMBL" id="GER88688.1"/>
    </source>
</evidence>
<evidence type="ECO:0000256" key="1">
    <source>
        <dbReference type="ARBA" id="ARBA00004141"/>
    </source>
</evidence>
<reference evidence="6 7" key="1">
    <citation type="submission" date="2019-10" db="EMBL/GenBank/DDBJ databases">
        <title>Dictyobacter vulcani sp. nov., within the class Ktedonobacteria, isolated from soil of volcanic Mt. Zao.</title>
        <authorList>
            <person name="Zheng Y."/>
            <person name="Wang C.M."/>
            <person name="Sakai Y."/>
            <person name="Abe K."/>
            <person name="Yokota A."/>
            <person name="Yabe S."/>
        </authorList>
    </citation>
    <scope>NUCLEOTIDE SEQUENCE [LARGE SCALE GENOMIC DNA]</scope>
    <source>
        <strain evidence="6 7">W12</strain>
    </source>
</reference>
<dbReference type="SUPFAM" id="SSF103473">
    <property type="entry name" value="MFS general substrate transporter"/>
    <property type="match status" value="1"/>
</dbReference>
<gene>
    <name evidence="6" type="ORF">KDW_28500</name>
</gene>
<keyword evidence="7" id="KW-1185">Reference proteome</keyword>
<dbReference type="GO" id="GO:0016020">
    <property type="term" value="C:membrane"/>
    <property type="evidence" value="ECO:0007669"/>
    <property type="project" value="UniProtKB-SubCell"/>
</dbReference>
<feature type="transmembrane region" description="Helical" evidence="5">
    <location>
        <begin position="21"/>
        <end position="39"/>
    </location>
</feature>
<sequence>MVLYFFVPESRGEQANRHLDLAGAFLATIGLGLLVFGLIEANTYGLVHPLVVGCVLGGIIALIAFIMVERRSPAPMMPLQLFQSRLFSGTNLLTFFLYAALGATLYFLPFNLMRVQGYTPTAAGSALLPFTLLMFTLSRWSGGLVVRYGARLPLVVGPIIVGCGYLLFAVPGIGGSYWTTYFPAVVVLGLGMSITVAPLTTTVMGAVEDQYAGTASGINNAVARIAGLLAIAIFGLVVLSTFNLALDNRLATQNVSTATSQLLDTERPKLAAAVVPASVDAPTRARLQQDISESFITGFRVASFISAGLAFASAVCAAVTVPSHRRAIQKARQERECGDNACTLMYAHSEIELAHDADMSDASQKS</sequence>
<dbReference type="PANTHER" id="PTHR42718:SF42">
    <property type="entry name" value="EXPORT PROTEIN"/>
    <property type="match status" value="1"/>
</dbReference>
<dbReference type="Proteomes" id="UP000326912">
    <property type="component" value="Unassembled WGS sequence"/>
</dbReference>
<dbReference type="Gene3D" id="1.20.1250.20">
    <property type="entry name" value="MFS general substrate transporter like domains"/>
    <property type="match status" value="1"/>
</dbReference>
<dbReference type="InterPro" id="IPR036259">
    <property type="entry name" value="MFS_trans_sf"/>
</dbReference>
<protein>
    <recommendedName>
        <fullName evidence="8">Major facilitator superfamily (MFS) profile domain-containing protein</fullName>
    </recommendedName>
</protein>
<evidence type="ECO:0000313" key="7">
    <source>
        <dbReference type="Proteomes" id="UP000326912"/>
    </source>
</evidence>
<feature type="transmembrane region" description="Helical" evidence="5">
    <location>
        <begin position="121"/>
        <end position="140"/>
    </location>
</feature>